<organism evidence="2 3">
    <name type="scientific">Cinchona calisaya</name>
    <dbReference type="NCBI Taxonomy" id="153742"/>
    <lineage>
        <taxon>Eukaryota</taxon>
        <taxon>Viridiplantae</taxon>
        <taxon>Streptophyta</taxon>
        <taxon>Embryophyta</taxon>
        <taxon>Tracheophyta</taxon>
        <taxon>Spermatophyta</taxon>
        <taxon>Magnoliopsida</taxon>
        <taxon>eudicotyledons</taxon>
        <taxon>Gunneridae</taxon>
        <taxon>Pentapetalae</taxon>
        <taxon>asterids</taxon>
        <taxon>lamiids</taxon>
        <taxon>Gentianales</taxon>
        <taxon>Rubiaceae</taxon>
        <taxon>Cinchonoideae</taxon>
        <taxon>Cinchoneae</taxon>
        <taxon>Cinchona</taxon>
    </lineage>
</organism>
<dbReference type="Proteomes" id="UP001630127">
    <property type="component" value="Unassembled WGS sequence"/>
</dbReference>
<feature type="compositionally biased region" description="Basic and acidic residues" evidence="1">
    <location>
        <begin position="61"/>
        <end position="100"/>
    </location>
</feature>
<evidence type="ECO:0000256" key="1">
    <source>
        <dbReference type="SAM" id="MobiDB-lite"/>
    </source>
</evidence>
<dbReference type="EMBL" id="JBJUIK010000007">
    <property type="protein sequence ID" value="KAL3522233.1"/>
    <property type="molecule type" value="Genomic_DNA"/>
</dbReference>
<dbReference type="AlphaFoldDB" id="A0ABD2ZT99"/>
<name>A0ABD2ZT99_9GENT</name>
<comment type="caution">
    <text evidence="2">The sequence shown here is derived from an EMBL/GenBank/DDBJ whole genome shotgun (WGS) entry which is preliminary data.</text>
</comment>
<proteinExistence type="predicted"/>
<reference evidence="2 3" key="1">
    <citation type="submission" date="2024-11" db="EMBL/GenBank/DDBJ databases">
        <title>A near-complete genome assembly of Cinchona calisaya.</title>
        <authorList>
            <person name="Lian D.C."/>
            <person name="Zhao X.W."/>
            <person name="Wei L."/>
        </authorList>
    </citation>
    <scope>NUCLEOTIDE SEQUENCE [LARGE SCALE GENOMIC DNA]</scope>
    <source>
        <tissue evidence="2">Nenye</tissue>
    </source>
</reference>
<feature type="region of interest" description="Disordered" evidence="1">
    <location>
        <begin position="61"/>
        <end position="137"/>
    </location>
</feature>
<protein>
    <submittedName>
        <fullName evidence="2">Uncharacterized protein</fullName>
    </submittedName>
</protein>
<gene>
    <name evidence="2" type="ORF">ACH5RR_015067</name>
</gene>
<keyword evidence="3" id="KW-1185">Reference proteome</keyword>
<feature type="compositionally biased region" description="Basic and acidic residues" evidence="1">
    <location>
        <begin position="110"/>
        <end position="137"/>
    </location>
</feature>
<accession>A0ABD2ZT99</accession>
<evidence type="ECO:0000313" key="3">
    <source>
        <dbReference type="Proteomes" id="UP001630127"/>
    </source>
</evidence>
<evidence type="ECO:0000313" key="2">
    <source>
        <dbReference type="EMBL" id="KAL3522233.1"/>
    </source>
</evidence>
<sequence>MMGEVSEYGDWLRVRGVDRWDRGCSDFGRKLESLNGVVGKSLSSKKRGEISGYDVSNILVEDSRGESGDGKRKGAEKRKSKEKRRIDRGYFRRAKKEVQKTRRWVRKSGSPRERSQVAEMEKDSGKKKSMNDEEGQEDIRLLKRQAFQVDMDCVAFVPVLESGSQSRLSQ</sequence>